<keyword evidence="3 5" id="KW-1133">Transmembrane helix</keyword>
<dbReference type="Pfam" id="PF09685">
    <property type="entry name" value="MamF_MmsF"/>
    <property type="match status" value="1"/>
</dbReference>
<keyword evidence="4 5" id="KW-0472">Membrane</keyword>
<name>A0A2P8FYZ9_9BACT</name>
<keyword evidence="7" id="KW-1185">Reference proteome</keyword>
<proteinExistence type="predicted"/>
<evidence type="ECO:0000256" key="4">
    <source>
        <dbReference type="ARBA" id="ARBA00023136"/>
    </source>
</evidence>
<protein>
    <recommendedName>
        <fullName evidence="8">Import component protein</fullName>
    </recommendedName>
</protein>
<reference evidence="6 7" key="1">
    <citation type="submission" date="2018-03" db="EMBL/GenBank/DDBJ databases">
        <title>Genomic Encyclopedia of Archaeal and Bacterial Type Strains, Phase II (KMG-II): from individual species to whole genera.</title>
        <authorList>
            <person name="Goeker M."/>
        </authorList>
    </citation>
    <scope>NUCLEOTIDE SEQUENCE [LARGE SCALE GENOMIC DNA]</scope>
    <source>
        <strain evidence="6 7">DSM 18107</strain>
    </source>
</reference>
<feature type="transmembrane region" description="Helical" evidence="5">
    <location>
        <begin position="6"/>
        <end position="24"/>
    </location>
</feature>
<gene>
    <name evidence="6" type="ORF">CLV42_110104</name>
</gene>
<dbReference type="AlphaFoldDB" id="A0A2P8FYZ9"/>
<feature type="transmembrane region" description="Helical" evidence="5">
    <location>
        <begin position="36"/>
        <end position="55"/>
    </location>
</feature>
<dbReference type="OrthoDB" id="6400719at2"/>
<evidence type="ECO:0000256" key="1">
    <source>
        <dbReference type="ARBA" id="ARBA00004141"/>
    </source>
</evidence>
<evidence type="ECO:0000313" key="6">
    <source>
        <dbReference type="EMBL" id="PSL26951.1"/>
    </source>
</evidence>
<dbReference type="InterPro" id="IPR019109">
    <property type="entry name" value="MamF_MmsF"/>
</dbReference>
<evidence type="ECO:0008006" key="8">
    <source>
        <dbReference type="Google" id="ProtNLM"/>
    </source>
</evidence>
<sequence length="110" mass="12084">MKNQTLAIIAYITLIGWIYSYVQYKSSPDRSRLVRYHLNQALGIFIFTVILWTAIKVISVIVPSIGSILAVAGLLPLVLMTFGAAAASRDILSPVPGVGKLFENRFGFLN</sequence>
<comment type="subcellular location">
    <subcellularLocation>
        <location evidence="1">Membrane</location>
        <topology evidence="1">Multi-pass membrane protein</topology>
    </subcellularLocation>
</comment>
<evidence type="ECO:0000313" key="7">
    <source>
        <dbReference type="Proteomes" id="UP000240978"/>
    </source>
</evidence>
<evidence type="ECO:0000256" key="2">
    <source>
        <dbReference type="ARBA" id="ARBA00022692"/>
    </source>
</evidence>
<dbReference type="RefSeq" id="WP_106604113.1">
    <property type="nucleotide sequence ID" value="NZ_PYGK01000010.1"/>
</dbReference>
<evidence type="ECO:0000256" key="3">
    <source>
        <dbReference type="ARBA" id="ARBA00022989"/>
    </source>
</evidence>
<dbReference type="EMBL" id="PYGK01000010">
    <property type="protein sequence ID" value="PSL26951.1"/>
    <property type="molecule type" value="Genomic_DNA"/>
</dbReference>
<organism evidence="6 7">
    <name type="scientific">Chitinophaga ginsengisoli</name>
    <dbReference type="NCBI Taxonomy" id="363837"/>
    <lineage>
        <taxon>Bacteria</taxon>
        <taxon>Pseudomonadati</taxon>
        <taxon>Bacteroidota</taxon>
        <taxon>Chitinophagia</taxon>
        <taxon>Chitinophagales</taxon>
        <taxon>Chitinophagaceae</taxon>
        <taxon>Chitinophaga</taxon>
    </lineage>
</organism>
<keyword evidence="2 5" id="KW-0812">Transmembrane</keyword>
<dbReference type="Proteomes" id="UP000240978">
    <property type="component" value="Unassembled WGS sequence"/>
</dbReference>
<evidence type="ECO:0000256" key="5">
    <source>
        <dbReference type="SAM" id="Phobius"/>
    </source>
</evidence>
<feature type="transmembrane region" description="Helical" evidence="5">
    <location>
        <begin position="61"/>
        <end position="82"/>
    </location>
</feature>
<accession>A0A2P8FYZ9</accession>
<comment type="caution">
    <text evidence="6">The sequence shown here is derived from an EMBL/GenBank/DDBJ whole genome shotgun (WGS) entry which is preliminary data.</text>
</comment>